<dbReference type="FunCoup" id="D8REU8">
    <property type="interactions" value="371"/>
</dbReference>
<accession>D8REU8</accession>
<dbReference type="OMA" id="GEGMGCQ"/>
<feature type="domain" description="Rhodanese" evidence="1">
    <location>
        <begin position="11"/>
        <end position="111"/>
    </location>
</feature>
<evidence type="ECO:0000313" key="3">
    <source>
        <dbReference type="Proteomes" id="UP000001514"/>
    </source>
</evidence>
<dbReference type="OrthoDB" id="566238at2759"/>
<dbReference type="Pfam" id="PF00581">
    <property type="entry name" value="Rhodanese"/>
    <property type="match status" value="1"/>
</dbReference>
<dbReference type="SMR" id="D8REU8"/>
<dbReference type="eggNOG" id="KOG1530">
    <property type="taxonomic scope" value="Eukaryota"/>
</dbReference>
<reference evidence="2 3" key="1">
    <citation type="journal article" date="2011" name="Science">
        <title>The Selaginella genome identifies genetic changes associated with the evolution of vascular plants.</title>
        <authorList>
            <person name="Banks J.A."/>
            <person name="Nishiyama T."/>
            <person name="Hasebe M."/>
            <person name="Bowman J.L."/>
            <person name="Gribskov M."/>
            <person name="dePamphilis C."/>
            <person name="Albert V.A."/>
            <person name="Aono N."/>
            <person name="Aoyama T."/>
            <person name="Ambrose B.A."/>
            <person name="Ashton N.W."/>
            <person name="Axtell M.J."/>
            <person name="Barker E."/>
            <person name="Barker M.S."/>
            <person name="Bennetzen J.L."/>
            <person name="Bonawitz N.D."/>
            <person name="Chapple C."/>
            <person name="Cheng C."/>
            <person name="Correa L.G."/>
            <person name="Dacre M."/>
            <person name="DeBarry J."/>
            <person name="Dreyer I."/>
            <person name="Elias M."/>
            <person name="Engstrom E.M."/>
            <person name="Estelle M."/>
            <person name="Feng L."/>
            <person name="Finet C."/>
            <person name="Floyd S.K."/>
            <person name="Frommer W.B."/>
            <person name="Fujita T."/>
            <person name="Gramzow L."/>
            <person name="Gutensohn M."/>
            <person name="Harholt J."/>
            <person name="Hattori M."/>
            <person name="Heyl A."/>
            <person name="Hirai T."/>
            <person name="Hiwatashi Y."/>
            <person name="Ishikawa M."/>
            <person name="Iwata M."/>
            <person name="Karol K.G."/>
            <person name="Koehler B."/>
            <person name="Kolukisaoglu U."/>
            <person name="Kubo M."/>
            <person name="Kurata T."/>
            <person name="Lalonde S."/>
            <person name="Li K."/>
            <person name="Li Y."/>
            <person name="Litt A."/>
            <person name="Lyons E."/>
            <person name="Manning G."/>
            <person name="Maruyama T."/>
            <person name="Michael T.P."/>
            <person name="Mikami K."/>
            <person name="Miyazaki S."/>
            <person name="Morinaga S."/>
            <person name="Murata T."/>
            <person name="Mueller-Roeber B."/>
            <person name="Nelson D.R."/>
            <person name="Obara M."/>
            <person name="Oguri Y."/>
            <person name="Olmstead R.G."/>
            <person name="Onodera N."/>
            <person name="Petersen B.L."/>
            <person name="Pils B."/>
            <person name="Prigge M."/>
            <person name="Rensing S.A."/>
            <person name="Riano-Pachon D.M."/>
            <person name="Roberts A.W."/>
            <person name="Sato Y."/>
            <person name="Scheller H.V."/>
            <person name="Schulz B."/>
            <person name="Schulz C."/>
            <person name="Shakirov E.V."/>
            <person name="Shibagaki N."/>
            <person name="Shinohara N."/>
            <person name="Shippen D.E."/>
            <person name="Soerensen I."/>
            <person name="Sotooka R."/>
            <person name="Sugimoto N."/>
            <person name="Sugita M."/>
            <person name="Sumikawa N."/>
            <person name="Tanurdzic M."/>
            <person name="Theissen G."/>
            <person name="Ulvskov P."/>
            <person name="Wakazuki S."/>
            <person name="Weng J.K."/>
            <person name="Willats W.W."/>
            <person name="Wipf D."/>
            <person name="Wolf P.G."/>
            <person name="Yang L."/>
            <person name="Zimmer A.D."/>
            <person name="Zhu Q."/>
            <person name="Mitros T."/>
            <person name="Hellsten U."/>
            <person name="Loque D."/>
            <person name="Otillar R."/>
            <person name="Salamov A."/>
            <person name="Schmutz J."/>
            <person name="Shapiro H."/>
            <person name="Lindquist E."/>
            <person name="Lucas S."/>
            <person name="Rokhsar D."/>
            <person name="Grigoriev I.V."/>
        </authorList>
    </citation>
    <scope>NUCLEOTIDE SEQUENCE [LARGE SCALE GENOMIC DNA]</scope>
</reference>
<dbReference type="Gene3D" id="3.40.250.10">
    <property type="entry name" value="Rhodanese-like domain"/>
    <property type="match status" value="1"/>
</dbReference>
<dbReference type="PANTHER" id="PTHR45431">
    <property type="entry name" value="RHODANESE-LIKE DOMAIN-CONTAINING PROTEIN 15, CHLOROPLASTIC"/>
    <property type="match status" value="1"/>
</dbReference>
<dbReference type="SUPFAM" id="SSF52821">
    <property type="entry name" value="Rhodanese/Cell cycle control phosphatase"/>
    <property type="match status" value="1"/>
</dbReference>
<dbReference type="Proteomes" id="UP000001514">
    <property type="component" value="Unassembled WGS sequence"/>
</dbReference>
<dbReference type="PANTHER" id="PTHR45431:SF3">
    <property type="entry name" value="RHODANESE-LIKE DOMAIN-CONTAINING PROTEIN 15, CHLOROPLASTIC"/>
    <property type="match status" value="1"/>
</dbReference>
<dbReference type="InParanoid" id="D8REU8"/>
<dbReference type="CDD" id="cd00158">
    <property type="entry name" value="RHOD"/>
    <property type="match status" value="1"/>
</dbReference>
<evidence type="ECO:0000259" key="1">
    <source>
        <dbReference type="PROSITE" id="PS50206"/>
    </source>
</evidence>
<keyword evidence="3" id="KW-1185">Reference proteome</keyword>
<sequence>SVPVQVAHDLLKAGHHYLDVRTPEEFAAGHVEGAVNIPFMYKFGTGMITNLDFVPEVSARFNKDDEIVVGCQSGRRSMAAATELLASGFTGVTDMGGGYGAWIQSNLPVRK</sequence>
<dbReference type="PROSITE" id="PS50206">
    <property type="entry name" value="RHODANESE_3"/>
    <property type="match status" value="1"/>
</dbReference>
<dbReference type="InterPro" id="IPR036873">
    <property type="entry name" value="Rhodanese-like_dom_sf"/>
</dbReference>
<proteinExistence type="predicted"/>
<feature type="non-terminal residue" evidence="2">
    <location>
        <position position="1"/>
    </location>
</feature>
<dbReference type="HOGENOM" id="CLU_089574_3_2_1"/>
<dbReference type="Gramene" id="EFJ29727">
    <property type="protein sequence ID" value="EFJ29727"/>
    <property type="gene ID" value="SELMODRAFT_92035"/>
</dbReference>
<evidence type="ECO:0000313" key="2">
    <source>
        <dbReference type="EMBL" id="EFJ29727.1"/>
    </source>
</evidence>
<dbReference type="STRING" id="88036.D8REU8"/>
<dbReference type="AlphaFoldDB" id="D8REU8"/>
<protein>
    <recommendedName>
        <fullName evidence="1">Rhodanese domain-containing protein</fullName>
    </recommendedName>
</protein>
<gene>
    <name evidence="2" type="ORF">SELMODRAFT_92035</name>
</gene>
<organism evidence="3">
    <name type="scientific">Selaginella moellendorffii</name>
    <name type="common">Spikemoss</name>
    <dbReference type="NCBI Taxonomy" id="88036"/>
    <lineage>
        <taxon>Eukaryota</taxon>
        <taxon>Viridiplantae</taxon>
        <taxon>Streptophyta</taxon>
        <taxon>Embryophyta</taxon>
        <taxon>Tracheophyta</taxon>
        <taxon>Lycopodiopsida</taxon>
        <taxon>Selaginellales</taxon>
        <taxon>Selaginellaceae</taxon>
        <taxon>Selaginella</taxon>
    </lineage>
</organism>
<dbReference type="InterPro" id="IPR052367">
    <property type="entry name" value="Thiosulfate_ST/Rhodanese-like"/>
</dbReference>
<dbReference type="InterPro" id="IPR001763">
    <property type="entry name" value="Rhodanese-like_dom"/>
</dbReference>
<name>D8REU8_SELML</name>
<dbReference type="KEGG" id="smo:SELMODRAFT_92035"/>
<dbReference type="EMBL" id="GL377577">
    <property type="protein sequence ID" value="EFJ29727.1"/>
    <property type="molecule type" value="Genomic_DNA"/>
</dbReference>
<dbReference type="SMART" id="SM00450">
    <property type="entry name" value="RHOD"/>
    <property type="match status" value="1"/>
</dbReference>